<dbReference type="PANTHER" id="PTHR45947:SF3">
    <property type="entry name" value="SULFOQUINOVOSYL TRANSFERASE SQD2"/>
    <property type="match status" value="1"/>
</dbReference>
<dbReference type="InterPro" id="IPR050194">
    <property type="entry name" value="Glycosyltransferase_grp1"/>
</dbReference>
<evidence type="ECO:0000313" key="3">
    <source>
        <dbReference type="Proteomes" id="UP000282759"/>
    </source>
</evidence>
<accession>A0A3S2UL70</accession>
<reference evidence="2 3" key="1">
    <citation type="submission" date="2019-01" db="EMBL/GenBank/DDBJ databases">
        <authorList>
            <person name="Chen W.-M."/>
        </authorList>
    </citation>
    <scope>NUCLEOTIDE SEQUENCE [LARGE SCALE GENOMIC DNA]</scope>
    <source>
        <strain evidence="2 3">YBJ-36</strain>
    </source>
</reference>
<organism evidence="2 3">
    <name type="scientific">Mucilaginibacter limnophilus</name>
    <dbReference type="NCBI Taxonomy" id="1932778"/>
    <lineage>
        <taxon>Bacteria</taxon>
        <taxon>Pseudomonadati</taxon>
        <taxon>Bacteroidota</taxon>
        <taxon>Sphingobacteriia</taxon>
        <taxon>Sphingobacteriales</taxon>
        <taxon>Sphingobacteriaceae</taxon>
        <taxon>Mucilaginibacter</taxon>
    </lineage>
</organism>
<dbReference type="InterPro" id="IPR028098">
    <property type="entry name" value="Glyco_trans_4-like_N"/>
</dbReference>
<dbReference type="AlphaFoldDB" id="A0A3S2UL70"/>
<dbReference type="Proteomes" id="UP000282759">
    <property type="component" value="Unassembled WGS sequence"/>
</dbReference>
<feature type="domain" description="Glycosyltransferase subfamily 4-like N-terminal" evidence="1">
    <location>
        <begin position="15"/>
        <end position="162"/>
    </location>
</feature>
<dbReference type="Pfam" id="PF13439">
    <property type="entry name" value="Glyco_transf_4"/>
    <property type="match status" value="1"/>
</dbReference>
<dbReference type="CDD" id="cd03801">
    <property type="entry name" value="GT4_PimA-like"/>
    <property type="match status" value="1"/>
</dbReference>
<evidence type="ECO:0000259" key="1">
    <source>
        <dbReference type="Pfam" id="PF13439"/>
    </source>
</evidence>
<evidence type="ECO:0000313" key="2">
    <source>
        <dbReference type="EMBL" id="RVU00432.1"/>
    </source>
</evidence>
<dbReference type="PANTHER" id="PTHR45947">
    <property type="entry name" value="SULFOQUINOVOSYL TRANSFERASE SQD2"/>
    <property type="match status" value="1"/>
</dbReference>
<keyword evidence="3" id="KW-1185">Reference proteome</keyword>
<dbReference type="GO" id="GO:0016757">
    <property type="term" value="F:glycosyltransferase activity"/>
    <property type="evidence" value="ECO:0007669"/>
    <property type="project" value="TreeGrafter"/>
</dbReference>
<dbReference type="Gene3D" id="3.40.50.2000">
    <property type="entry name" value="Glycogen Phosphorylase B"/>
    <property type="match status" value="2"/>
</dbReference>
<dbReference type="RefSeq" id="WP_127705650.1">
    <property type="nucleotide sequence ID" value="NZ_SACK01000005.1"/>
</dbReference>
<proteinExistence type="predicted"/>
<dbReference type="SUPFAM" id="SSF53756">
    <property type="entry name" value="UDP-Glycosyltransferase/glycogen phosphorylase"/>
    <property type="match status" value="1"/>
</dbReference>
<comment type="caution">
    <text evidence="2">The sequence shown here is derived from an EMBL/GenBank/DDBJ whole genome shotgun (WGS) entry which is preliminary data.</text>
</comment>
<name>A0A3S2UL70_9SPHI</name>
<dbReference type="EMBL" id="SACK01000005">
    <property type="protein sequence ID" value="RVU00432.1"/>
    <property type="molecule type" value="Genomic_DNA"/>
</dbReference>
<protein>
    <recommendedName>
        <fullName evidence="1">Glycosyltransferase subfamily 4-like N-terminal domain-containing protein</fullName>
    </recommendedName>
</protein>
<gene>
    <name evidence="2" type="ORF">EOD41_13220</name>
</gene>
<dbReference type="OrthoDB" id="1522162at2"/>
<sequence length="407" mass="45559">MRIGIISHPAYWTTGFGITCRKIATSLSKNGHQVYCAGFSFGIVSSEAADKENFNFTIWSGNKEATELDAVGNFVKEIEPDIIILNFDIGAVEYFLNLLKLNVVKQKIFAHTVLDGFPAAEKYINALKEIEGVIVPTQATKKYLKSAGVKNVFYAPHGVDTDDFFPIDKSTIREKLGLNLKSDFIIGVFAKNDERKQIPKVLLALHHLVYNLRQKNIYLYIHSETRRIVGTGWDLESITGYLKLNKHVLFTEKSFKPQIGVELGNTISSKDIPNKPLTYLERINMCDVIVNVPFSGGFELCTVESQACGVPLITINDGGNIKEVAGDGALLIEPKLKNIWINGAFIYYVDEVEIAEKLMLLRYDKTLREALKAKGLNNIKRYTWQLLEKVIEKACTATNKTAVSNPD</sequence>